<dbReference type="EMBL" id="JASCZI010036091">
    <property type="protein sequence ID" value="MED6129640.1"/>
    <property type="molecule type" value="Genomic_DNA"/>
</dbReference>
<dbReference type="Proteomes" id="UP001341840">
    <property type="component" value="Unassembled WGS sequence"/>
</dbReference>
<organism evidence="1 2">
    <name type="scientific">Stylosanthes scabra</name>
    <dbReference type="NCBI Taxonomy" id="79078"/>
    <lineage>
        <taxon>Eukaryota</taxon>
        <taxon>Viridiplantae</taxon>
        <taxon>Streptophyta</taxon>
        <taxon>Embryophyta</taxon>
        <taxon>Tracheophyta</taxon>
        <taxon>Spermatophyta</taxon>
        <taxon>Magnoliopsida</taxon>
        <taxon>eudicotyledons</taxon>
        <taxon>Gunneridae</taxon>
        <taxon>Pentapetalae</taxon>
        <taxon>rosids</taxon>
        <taxon>fabids</taxon>
        <taxon>Fabales</taxon>
        <taxon>Fabaceae</taxon>
        <taxon>Papilionoideae</taxon>
        <taxon>50 kb inversion clade</taxon>
        <taxon>dalbergioids sensu lato</taxon>
        <taxon>Dalbergieae</taxon>
        <taxon>Pterocarpus clade</taxon>
        <taxon>Stylosanthes</taxon>
    </lineage>
</organism>
<evidence type="ECO:0000313" key="2">
    <source>
        <dbReference type="Proteomes" id="UP001341840"/>
    </source>
</evidence>
<name>A0ABU6RZU2_9FABA</name>
<keyword evidence="2" id="KW-1185">Reference proteome</keyword>
<feature type="non-terminal residue" evidence="1">
    <location>
        <position position="91"/>
    </location>
</feature>
<reference evidence="1 2" key="1">
    <citation type="journal article" date="2023" name="Plants (Basel)">
        <title>Bridging the Gap: Combining Genomics and Transcriptomics Approaches to Understand Stylosanthes scabra, an Orphan Legume from the Brazilian Caatinga.</title>
        <authorList>
            <person name="Ferreira-Neto J.R.C."/>
            <person name="da Silva M.D."/>
            <person name="Binneck E."/>
            <person name="de Melo N.F."/>
            <person name="da Silva R.H."/>
            <person name="de Melo A.L.T.M."/>
            <person name="Pandolfi V."/>
            <person name="Bustamante F.O."/>
            <person name="Brasileiro-Vidal A.C."/>
            <person name="Benko-Iseppon A.M."/>
        </authorList>
    </citation>
    <scope>NUCLEOTIDE SEQUENCE [LARGE SCALE GENOMIC DNA]</scope>
    <source>
        <tissue evidence="1">Leaves</tissue>
    </source>
</reference>
<accession>A0ABU6RZU2</accession>
<evidence type="ECO:0000313" key="1">
    <source>
        <dbReference type="EMBL" id="MED6129640.1"/>
    </source>
</evidence>
<sequence length="91" mass="10559">MNHDFPIDFGRRASDYCDLILEQEAEAESASYKPNNCPINVSAPHLKQFRYCAYGFISQIRGTHKQDYLKFEGSEVDWDEEKRICSKYGVS</sequence>
<comment type="caution">
    <text evidence="1">The sequence shown here is derived from an EMBL/GenBank/DDBJ whole genome shotgun (WGS) entry which is preliminary data.</text>
</comment>
<protein>
    <submittedName>
        <fullName evidence="1">Uncharacterized protein</fullName>
    </submittedName>
</protein>
<proteinExistence type="predicted"/>
<gene>
    <name evidence="1" type="ORF">PIB30_109885</name>
</gene>